<gene>
    <name evidence="2" type="ORF">THRCLA_00144</name>
</gene>
<evidence type="ECO:0000313" key="2">
    <source>
        <dbReference type="EMBL" id="OQS07866.1"/>
    </source>
</evidence>
<keyword evidence="3" id="KW-1185">Reference proteome</keyword>
<organism evidence="2 3">
    <name type="scientific">Thraustotheca clavata</name>
    <dbReference type="NCBI Taxonomy" id="74557"/>
    <lineage>
        <taxon>Eukaryota</taxon>
        <taxon>Sar</taxon>
        <taxon>Stramenopiles</taxon>
        <taxon>Oomycota</taxon>
        <taxon>Saprolegniomycetes</taxon>
        <taxon>Saprolegniales</taxon>
        <taxon>Achlyaceae</taxon>
        <taxon>Thraustotheca</taxon>
    </lineage>
</organism>
<accession>A0A1W0AC47</accession>
<evidence type="ECO:0000256" key="1">
    <source>
        <dbReference type="SAM" id="MobiDB-lite"/>
    </source>
</evidence>
<dbReference type="PANTHER" id="PTHR21694">
    <property type="entry name" value="COILED-COIL DOMAIN-CONTAINING PROTEIN 63"/>
    <property type="match status" value="1"/>
</dbReference>
<sequence length="153" mass="17085">MLGENVVTDVNMMQYLGMVEQRTNEILQLYAAFQKNRAAAVDIPDHPVLGTFLLKYMYNCLLGHGLSSHQLHAALGIGPPTPMGAEQLQINPPNLEDYSSDEEEMIDHNEMHPLSRDELKLRTLKGLRRSSGFGQISTGQGKEAKKKLKKPKV</sequence>
<dbReference type="PANTHER" id="PTHR21694:SF18">
    <property type="entry name" value="COILED-COIL DOMAIN-CONTAINING PROTEIN 63"/>
    <property type="match status" value="1"/>
</dbReference>
<dbReference type="AlphaFoldDB" id="A0A1W0AC47"/>
<feature type="compositionally biased region" description="Basic residues" evidence="1">
    <location>
        <begin position="144"/>
        <end position="153"/>
    </location>
</feature>
<dbReference type="OrthoDB" id="6766775at2759"/>
<proteinExistence type="predicted"/>
<feature type="region of interest" description="Disordered" evidence="1">
    <location>
        <begin position="131"/>
        <end position="153"/>
    </location>
</feature>
<comment type="caution">
    <text evidence="2">The sequence shown here is derived from an EMBL/GenBank/DDBJ whole genome shotgun (WGS) entry which is preliminary data.</text>
</comment>
<evidence type="ECO:0000313" key="3">
    <source>
        <dbReference type="Proteomes" id="UP000243217"/>
    </source>
</evidence>
<dbReference type="InterPro" id="IPR051876">
    <property type="entry name" value="ODA-DC/CCD"/>
</dbReference>
<protein>
    <submittedName>
        <fullName evidence="2">Outer Dynein Arm Docking Complex</fullName>
    </submittedName>
</protein>
<dbReference type="Proteomes" id="UP000243217">
    <property type="component" value="Unassembled WGS sequence"/>
</dbReference>
<dbReference type="STRING" id="74557.A0A1W0AC47"/>
<name>A0A1W0AC47_9STRA</name>
<reference evidence="2 3" key="1">
    <citation type="journal article" date="2014" name="Genome Biol. Evol.">
        <title>The secreted proteins of Achlya hypogyna and Thraustotheca clavata identify the ancestral oomycete secretome and reveal gene acquisitions by horizontal gene transfer.</title>
        <authorList>
            <person name="Misner I."/>
            <person name="Blouin N."/>
            <person name="Leonard G."/>
            <person name="Richards T.A."/>
            <person name="Lane C.E."/>
        </authorList>
    </citation>
    <scope>NUCLEOTIDE SEQUENCE [LARGE SCALE GENOMIC DNA]</scope>
    <source>
        <strain evidence="2 3">ATCC 34112</strain>
    </source>
</reference>
<dbReference type="EMBL" id="JNBS01000048">
    <property type="protein sequence ID" value="OQS07866.1"/>
    <property type="molecule type" value="Genomic_DNA"/>
</dbReference>